<evidence type="ECO:0000313" key="1">
    <source>
        <dbReference type="EMBL" id="KAJ9663013.1"/>
    </source>
</evidence>
<proteinExistence type="predicted"/>
<evidence type="ECO:0000313" key="2">
    <source>
        <dbReference type="Proteomes" id="UP001172386"/>
    </source>
</evidence>
<dbReference type="EMBL" id="JAPDRQ010000011">
    <property type="protein sequence ID" value="KAJ9663013.1"/>
    <property type="molecule type" value="Genomic_DNA"/>
</dbReference>
<gene>
    <name evidence="1" type="ORF">H2198_001005</name>
</gene>
<accession>A0ACC3AI33</accession>
<organism evidence="1 2">
    <name type="scientific">Neophaeococcomyces mojaviensis</name>
    <dbReference type="NCBI Taxonomy" id="3383035"/>
    <lineage>
        <taxon>Eukaryota</taxon>
        <taxon>Fungi</taxon>
        <taxon>Dikarya</taxon>
        <taxon>Ascomycota</taxon>
        <taxon>Pezizomycotina</taxon>
        <taxon>Eurotiomycetes</taxon>
        <taxon>Chaetothyriomycetidae</taxon>
        <taxon>Chaetothyriales</taxon>
        <taxon>Chaetothyriales incertae sedis</taxon>
        <taxon>Neophaeococcomyces</taxon>
    </lineage>
</organism>
<protein>
    <submittedName>
        <fullName evidence="1">Uncharacterized protein</fullName>
    </submittedName>
</protein>
<comment type="caution">
    <text evidence="1">The sequence shown here is derived from an EMBL/GenBank/DDBJ whole genome shotgun (WGS) entry which is preliminary data.</text>
</comment>
<name>A0ACC3AI33_9EURO</name>
<keyword evidence="2" id="KW-1185">Reference proteome</keyword>
<reference evidence="1" key="1">
    <citation type="submission" date="2022-10" db="EMBL/GenBank/DDBJ databases">
        <title>Culturing micro-colonial fungi from biological soil crusts in the Mojave desert and describing Neophaeococcomyces mojavensis, and introducing the new genera and species Taxawa tesnikishii.</title>
        <authorList>
            <person name="Kurbessoian T."/>
            <person name="Stajich J.E."/>
        </authorList>
    </citation>
    <scope>NUCLEOTIDE SEQUENCE</scope>
    <source>
        <strain evidence="1">JES_112</strain>
    </source>
</reference>
<sequence>MAQAGFPWHAQSRPRESSVLSEKNAGLAPSVVTTDGSGLNDATNNRSASVPAGETKLKTNGSIKKRSDSVKTGNAVRQNVRFTPEPPRPKEPIERIPVRTIPPWVQDADEDDLIEAGLFLPNSPSSALVAQHNHSPSAAQRPLLNSQIQPQGGYPMSSGARRDEPTSRWVSFARASAYPRENFNNEKVSAEWLNENFTDYQKPWLADHNDDDVEDGSDKYRAFRRKRRAWYQRAHFAIMRNPFVPLAFRAVVILFAALAMGLGASIFHENNLIIRCIEQPENQRTPDCMTRVGQGHITYDQDPSALMAIIVDAVAIVYSIYITYDEYFSKPLGLRPPAAKVRLVLLDLFFIVFQSANLSLAFNSLSFDRGPCKEGTESGTTRRFDNVCDRAESLSSVLLVSLFAWLLTFSISILRLVERINTR</sequence>
<dbReference type="Proteomes" id="UP001172386">
    <property type="component" value="Unassembled WGS sequence"/>
</dbReference>